<dbReference type="GO" id="GO:0004721">
    <property type="term" value="F:phosphoprotein phosphatase activity"/>
    <property type="evidence" value="ECO:0007669"/>
    <property type="project" value="UniProtKB-KW"/>
</dbReference>
<dbReference type="Proteomes" id="UP000294832">
    <property type="component" value="Unassembled WGS sequence"/>
</dbReference>
<evidence type="ECO:0000256" key="7">
    <source>
        <dbReference type="ARBA" id="ARBA00022801"/>
    </source>
</evidence>
<name>A0A4R2FGK9_9GAMM</name>
<evidence type="ECO:0000256" key="4">
    <source>
        <dbReference type="ARBA" id="ARBA00022490"/>
    </source>
</evidence>
<keyword evidence="6 10" id="KW-0283">Flagellar rotation</keyword>
<feature type="site" description="Enhances dephosphorylation of CheY-P" evidence="11">
    <location>
        <position position="185"/>
    </location>
</feature>
<dbReference type="Gene3D" id="1.10.287.500">
    <property type="entry name" value="Helix hairpin bin"/>
    <property type="match status" value="1"/>
</dbReference>
<keyword evidence="5 10" id="KW-0145">Chemotaxis</keyword>
<keyword evidence="7 10" id="KW-0378">Hydrolase</keyword>
<evidence type="ECO:0000256" key="5">
    <source>
        <dbReference type="ARBA" id="ARBA00022500"/>
    </source>
</evidence>
<evidence type="ECO:0000256" key="6">
    <source>
        <dbReference type="ARBA" id="ARBA00022779"/>
    </source>
</evidence>
<keyword evidence="13" id="KW-1185">Reference proteome</keyword>
<dbReference type="SUPFAM" id="SSF75708">
    <property type="entry name" value="Chemotaxis phosphatase CheZ"/>
    <property type="match status" value="1"/>
</dbReference>
<evidence type="ECO:0000256" key="8">
    <source>
        <dbReference type="ARBA" id="ARBA00022912"/>
    </source>
</evidence>
<dbReference type="EC" id="3.1.3.-" evidence="10"/>
<evidence type="ECO:0000256" key="2">
    <source>
        <dbReference type="ARBA" id="ARBA00005908"/>
    </source>
</evidence>
<dbReference type="GO" id="GO:0009288">
    <property type="term" value="C:bacterial-type flagellum"/>
    <property type="evidence" value="ECO:0007669"/>
    <property type="project" value="InterPro"/>
</dbReference>
<accession>A0A4R2FGK9</accession>
<evidence type="ECO:0000256" key="1">
    <source>
        <dbReference type="ARBA" id="ARBA00004496"/>
    </source>
</evidence>
<gene>
    <name evidence="12" type="ORF">EDC91_10820</name>
</gene>
<protein>
    <recommendedName>
        <fullName evidence="3 10">Protein phosphatase CheZ</fullName>
        <ecNumber evidence="10">3.1.3.-</ecNumber>
    </recommendedName>
    <alternativeName>
        <fullName evidence="9 10">Chemotaxis protein CheZ</fullName>
    </alternativeName>
</protein>
<sequence length="255" mass="28491">MNDLVELGGAMKAENTGLITLEQAQRLVELLSAGEQQQADELVRELSQPIQQELFAEVGKLTRQLHNALNEFQLDNRLVELANNDIPDAKERLSFVIDMTEQAANKTMDAVEECLPLSDALSVSLANIKPTWDRLMRRNLSLDEFKTLCHDVQHFMVQTEADSGRLHELLNQILLAQDFQDLTGQMIRRVIDLVKEVESNLVSLLTMFGAQPNESLVSIRESNIDAEGPIHNAGSRQDVVTGQDEVDDLLSSLGF</sequence>
<comment type="function">
    <text evidence="10">Plays an important role in bacterial chemotaxis signal transduction pathway by accelerating the dephosphorylation of phosphorylated CheY (CheY-P).</text>
</comment>
<keyword evidence="4 10" id="KW-0963">Cytoplasm</keyword>
<dbReference type="PANTHER" id="PTHR43693:SF1">
    <property type="entry name" value="PROTEIN PHOSPHATASE CHEZ"/>
    <property type="match status" value="1"/>
</dbReference>
<evidence type="ECO:0000256" key="11">
    <source>
        <dbReference type="PIRSR" id="PIRSR002884-1"/>
    </source>
</evidence>
<proteinExistence type="inferred from homology"/>
<evidence type="ECO:0000313" key="12">
    <source>
        <dbReference type="EMBL" id="TCN85782.1"/>
    </source>
</evidence>
<evidence type="ECO:0000256" key="10">
    <source>
        <dbReference type="PIRNR" id="PIRNR002884"/>
    </source>
</evidence>
<dbReference type="GO" id="GO:0006935">
    <property type="term" value="P:chemotaxis"/>
    <property type="evidence" value="ECO:0007669"/>
    <property type="project" value="UniProtKB-KW"/>
</dbReference>
<dbReference type="GO" id="GO:0097588">
    <property type="term" value="P:archaeal or bacterial-type flagellum-dependent cell motility"/>
    <property type="evidence" value="ECO:0007669"/>
    <property type="project" value="UniProtKB-KW"/>
</dbReference>
<comment type="caution">
    <text evidence="12">The sequence shown here is derived from an EMBL/GenBank/DDBJ whole genome shotgun (WGS) entry which is preliminary data.</text>
</comment>
<dbReference type="AlphaFoldDB" id="A0A4R2FGK9"/>
<dbReference type="InterPro" id="IPR007439">
    <property type="entry name" value="Chemotax_Pase_CheZ"/>
</dbReference>
<comment type="similarity">
    <text evidence="2 10">Belongs to the CheZ family.</text>
</comment>
<dbReference type="EMBL" id="SLWF01000008">
    <property type="protein sequence ID" value="TCN85782.1"/>
    <property type="molecule type" value="Genomic_DNA"/>
</dbReference>
<dbReference type="PANTHER" id="PTHR43693">
    <property type="entry name" value="PROTEIN PHOSPHATASE CHEZ"/>
    <property type="match status" value="1"/>
</dbReference>
<organism evidence="12 13">
    <name type="scientific">Shewanella fodinae</name>
    <dbReference type="NCBI Taxonomy" id="552357"/>
    <lineage>
        <taxon>Bacteria</taxon>
        <taxon>Pseudomonadati</taxon>
        <taxon>Pseudomonadota</taxon>
        <taxon>Gammaproteobacteria</taxon>
        <taxon>Alteromonadales</taxon>
        <taxon>Shewanellaceae</taxon>
        <taxon>Shewanella</taxon>
    </lineage>
</organism>
<dbReference type="PIRSF" id="PIRSF002884">
    <property type="entry name" value="CheZ"/>
    <property type="match status" value="1"/>
</dbReference>
<dbReference type="InterPro" id="IPR050992">
    <property type="entry name" value="CheZ_family_phosphatases"/>
</dbReference>
<evidence type="ECO:0000256" key="3">
    <source>
        <dbReference type="ARBA" id="ARBA00018484"/>
    </source>
</evidence>
<keyword evidence="8 10" id="KW-0904">Protein phosphatase</keyword>
<dbReference type="GO" id="GO:0050920">
    <property type="term" value="P:regulation of chemotaxis"/>
    <property type="evidence" value="ECO:0007669"/>
    <property type="project" value="InterPro"/>
</dbReference>
<comment type="subunit">
    <text evidence="10">Homodimer.</text>
</comment>
<reference evidence="12 13" key="1">
    <citation type="submission" date="2019-03" db="EMBL/GenBank/DDBJ databases">
        <title>Freshwater and sediment microbial communities from various areas in North America, analyzing microbe dynamics in response to fracking.</title>
        <authorList>
            <person name="Lamendella R."/>
        </authorList>
    </citation>
    <scope>NUCLEOTIDE SEQUENCE [LARGE SCALE GENOMIC DNA]</scope>
    <source>
        <strain evidence="12 13">74A</strain>
    </source>
</reference>
<dbReference type="GO" id="GO:0005737">
    <property type="term" value="C:cytoplasm"/>
    <property type="evidence" value="ECO:0007669"/>
    <property type="project" value="UniProtKB-SubCell"/>
</dbReference>
<evidence type="ECO:0000313" key="13">
    <source>
        <dbReference type="Proteomes" id="UP000294832"/>
    </source>
</evidence>
<dbReference type="Pfam" id="PF04344">
    <property type="entry name" value="CheZ"/>
    <property type="match status" value="1"/>
</dbReference>
<evidence type="ECO:0000256" key="9">
    <source>
        <dbReference type="ARBA" id="ARBA00029599"/>
    </source>
</evidence>
<comment type="subcellular location">
    <subcellularLocation>
        <location evidence="1 10">Cytoplasm</location>
    </subcellularLocation>
</comment>